<dbReference type="InterPro" id="IPR027417">
    <property type="entry name" value="P-loop_NTPase"/>
</dbReference>
<name>A0A3L6R182_PANMI</name>
<dbReference type="InterPro" id="IPR035647">
    <property type="entry name" value="EFG_III/V"/>
</dbReference>
<dbReference type="Gene3D" id="3.40.50.300">
    <property type="entry name" value="P-loop containing nucleotide triphosphate hydrolases"/>
    <property type="match status" value="1"/>
</dbReference>
<dbReference type="PANTHER" id="PTHR42908">
    <property type="entry name" value="TRANSLATION ELONGATION FACTOR-RELATED"/>
    <property type="match status" value="1"/>
</dbReference>
<evidence type="ECO:0000256" key="3">
    <source>
        <dbReference type="ARBA" id="ARBA00022917"/>
    </source>
</evidence>
<dbReference type="GO" id="GO:0005525">
    <property type="term" value="F:GTP binding"/>
    <property type="evidence" value="ECO:0007669"/>
    <property type="project" value="InterPro"/>
</dbReference>
<dbReference type="PRINTS" id="PR00315">
    <property type="entry name" value="ELONGATNFCT"/>
</dbReference>
<dbReference type="GO" id="GO:0005829">
    <property type="term" value="C:cytosol"/>
    <property type="evidence" value="ECO:0007669"/>
    <property type="project" value="TreeGrafter"/>
</dbReference>
<dbReference type="OrthoDB" id="364892at2759"/>
<dbReference type="Proteomes" id="UP000275267">
    <property type="component" value="Unassembled WGS sequence"/>
</dbReference>
<keyword evidence="3" id="KW-0648">Protein biosynthesis</keyword>
<sequence>MRTGTATSDSYVVNLVDCPGHVDFSPEVTAALRLTDGALFVVDCVEGVCVQTQTVLRQVLGERIKPVLVVNKLDLFFLELKEGFGTVVLKAFLPVSESSQFVQLLRLETSGKAFPELAFHGWRLINSDPLEDGSKAAMVVGEARERKGLGPVPKLEELDDTF</sequence>
<dbReference type="Pfam" id="PF00009">
    <property type="entry name" value="GTP_EFTU"/>
    <property type="match status" value="1"/>
</dbReference>
<dbReference type="GO" id="GO:0003746">
    <property type="term" value="F:translation elongation factor activity"/>
    <property type="evidence" value="ECO:0007669"/>
    <property type="project" value="UniProtKB-KW"/>
</dbReference>
<keyword evidence="1" id="KW-0963">Cytoplasm</keyword>
<gene>
    <name evidence="5" type="ORF">C2845_PM08G28680</name>
</gene>
<evidence type="ECO:0000256" key="2">
    <source>
        <dbReference type="ARBA" id="ARBA00022768"/>
    </source>
</evidence>
<reference evidence="6" key="1">
    <citation type="journal article" date="2019" name="Nat. Commun.">
        <title>The genome of broomcorn millet.</title>
        <authorList>
            <person name="Zou C."/>
            <person name="Miki D."/>
            <person name="Li D."/>
            <person name="Tang Q."/>
            <person name="Xiao L."/>
            <person name="Rajput S."/>
            <person name="Deng P."/>
            <person name="Jia W."/>
            <person name="Huang R."/>
            <person name="Zhang M."/>
            <person name="Sun Y."/>
            <person name="Hu J."/>
            <person name="Fu X."/>
            <person name="Schnable P.S."/>
            <person name="Li F."/>
            <person name="Zhang H."/>
            <person name="Feng B."/>
            <person name="Zhu X."/>
            <person name="Liu R."/>
            <person name="Schnable J.C."/>
            <person name="Zhu J.-K."/>
            <person name="Zhang H."/>
        </authorList>
    </citation>
    <scope>NUCLEOTIDE SEQUENCE [LARGE SCALE GENOMIC DNA]</scope>
</reference>
<keyword evidence="2 5" id="KW-0251">Elongation factor</keyword>
<dbReference type="PANTHER" id="PTHR42908:SF10">
    <property type="entry name" value="EUKARYOTIC TRANSLATION ELONGATION FACTOR 2"/>
    <property type="match status" value="1"/>
</dbReference>
<dbReference type="STRING" id="4540.A0A3L6R182"/>
<dbReference type="PROSITE" id="PS51722">
    <property type="entry name" value="G_TR_2"/>
    <property type="match status" value="1"/>
</dbReference>
<evidence type="ECO:0000259" key="4">
    <source>
        <dbReference type="PROSITE" id="PS51722"/>
    </source>
</evidence>
<dbReference type="InterPro" id="IPR000795">
    <property type="entry name" value="T_Tr_GTP-bd_dom"/>
</dbReference>
<evidence type="ECO:0000256" key="1">
    <source>
        <dbReference type="ARBA" id="ARBA00022490"/>
    </source>
</evidence>
<keyword evidence="6" id="KW-1185">Reference proteome</keyword>
<protein>
    <submittedName>
        <fullName evidence="5">Translation elongation factor 2</fullName>
    </submittedName>
</protein>
<proteinExistence type="predicted"/>
<dbReference type="GO" id="GO:1990904">
    <property type="term" value="C:ribonucleoprotein complex"/>
    <property type="evidence" value="ECO:0007669"/>
    <property type="project" value="TreeGrafter"/>
</dbReference>
<comment type="caution">
    <text evidence="5">The sequence shown here is derived from an EMBL/GenBank/DDBJ whole genome shotgun (WGS) entry which is preliminary data.</text>
</comment>
<dbReference type="AlphaFoldDB" id="A0A3L6R182"/>
<evidence type="ECO:0000313" key="6">
    <source>
        <dbReference type="Proteomes" id="UP000275267"/>
    </source>
</evidence>
<organism evidence="5 6">
    <name type="scientific">Panicum miliaceum</name>
    <name type="common">Proso millet</name>
    <name type="synonym">Broomcorn millet</name>
    <dbReference type="NCBI Taxonomy" id="4540"/>
    <lineage>
        <taxon>Eukaryota</taxon>
        <taxon>Viridiplantae</taxon>
        <taxon>Streptophyta</taxon>
        <taxon>Embryophyta</taxon>
        <taxon>Tracheophyta</taxon>
        <taxon>Spermatophyta</taxon>
        <taxon>Magnoliopsida</taxon>
        <taxon>Liliopsida</taxon>
        <taxon>Poales</taxon>
        <taxon>Poaceae</taxon>
        <taxon>PACMAD clade</taxon>
        <taxon>Panicoideae</taxon>
        <taxon>Panicodae</taxon>
        <taxon>Paniceae</taxon>
        <taxon>Panicinae</taxon>
        <taxon>Panicum</taxon>
        <taxon>Panicum sect. Panicum</taxon>
    </lineage>
</organism>
<accession>A0A3L6R182</accession>
<dbReference type="GO" id="GO:0003924">
    <property type="term" value="F:GTPase activity"/>
    <property type="evidence" value="ECO:0007669"/>
    <property type="project" value="InterPro"/>
</dbReference>
<dbReference type="SUPFAM" id="SSF52540">
    <property type="entry name" value="P-loop containing nucleoside triphosphate hydrolases"/>
    <property type="match status" value="1"/>
</dbReference>
<feature type="domain" description="Tr-type G" evidence="4">
    <location>
        <begin position="1"/>
        <end position="144"/>
    </location>
</feature>
<dbReference type="EMBL" id="PQIB02000010">
    <property type="protein sequence ID" value="RLM92738.1"/>
    <property type="molecule type" value="Genomic_DNA"/>
</dbReference>
<dbReference type="SUPFAM" id="SSF54980">
    <property type="entry name" value="EF-G C-terminal domain-like"/>
    <property type="match status" value="1"/>
</dbReference>
<evidence type="ECO:0000313" key="5">
    <source>
        <dbReference type="EMBL" id="RLM92738.1"/>
    </source>
</evidence>